<dbReference type="AlphaFoldDB" id="A0A4C1TEY5"/>
<name>A0A4C1TEY5_EUMVA</name>
<evidence type="ECO:0000313" key="1">
    <source>
        <dbReference type="EMBL" id="GBP12008.1"/>
    </source>
</evidence>
<dbReference type="Proteomes" id="UP000299102">
    <property type="component" value="Unassembled WGS sequence"/>
</dbReference>
<proteinExistence type="predicted"/>
<keyword evidence="2" id="KW-1185">Reference proteome</keyword>
<gene>
    <name evidence="1" type="ORF">EVAR_71747_1</name>
</gene>
<accession>A0A4C1TEY5</accession>
<reference evidence="1 2" key="1">
    <citation type="journal article" date="2019" name="Commun. Biol.">
        <title>The bagworm genome reveals a unique fibroin gene that provides high tensile strength.</title>
        <authorList>
            <person name="Kono N."/>
            <person name="Nakamura H."/>
            <person name="Ohtoshi R."/>
            <person name="Tomita M."/>
            <person name="Numata K."/>
            <person name="Arakawa K."/>
        </authorList>
    </citation>
    <scope>NUCLEOTIDE SEQUENCE [LARGE SCALE GENOMIC DNA]</scope>
</reference>
<sequence>MVGRSFRRGLILMSVTPNSLMYLLMFEQMSLCRKALAHTSQRKDAATMHRLLLPNRPDKSLALKLLTDVGDVIAFICWPLLSEDEADEPEADSDDFFCDLDLLVLVCRWVLWWSYEG</sequence>
<protein>
    <submittedName>
        <fullName evidence="1">Uncharacterized protein</fullName>
    </submittedName>
</protein>
<organism evidence="1 2">
    <name type="scientific">Eumeta variegata</name>
    <name type="common">Bagworm moth</name>
    <name type="synonym">Eumeta japonica</name>
    <dbReference type="NCBI Taxonomy" id="151549"/>
    <lineage>
        <taxon>Eukaryota</taxon>
        <taxon>Metazoa</taxon>
        <taxon>Ecdysozoa</taxon>
        <taxon>Arthropoda</taxon>
        <taxon>Hexapoda</taxon>
        <taxon>Insecta</taxon>
        <taxon>Pterygota</taxon>
        <taxon>Neoptera</taxon>
        <taxon>Endopterygota</taxon>
        <taxon>Lepidoptera</taxon>
        <taxon>Glossata</taxon>
        <taxon>Ditrysia</taxon>
        <taxon>Tineoidea</taxon>
        <taxon>Psychidae</taxon>
        <taxon>Oiketicinae</taxon>
        <taxon>Eumeta</taxon>
    </lineage>
</organism>
<evidence type="ECO:0000313" key="2">
    <source>
        <dbReference type="Proteomes" id="UP000299102"/>
    </source>
</evidence>
<comment type="caution">
    <text evidence="1">The sequence shown here is derived from an EMBL/GenBank/DDBJ whole genome shotgun (WGS) entry which is preliminary data.</text>
</comment>
<dbReference type="EMBL" id="BGZK01004994">
    <property type="protein sequence ID" value="GBP12008.1"/>
    <property type="molecule type" value="Genomic_DNA"/>
</dbReference>